<dbReference type="AlphaFoldDB" id="A0A9P5X275"/>
<evidence type="ECO:0000313" key="4">
    <source>
        <dbReference type="EMBL" id="KAF9442937.1"/>
    </source>
</evidence>
<dbReference type="PANTHER" id="PTHR10039">
    <property type="entry name" value="AMELOGENIN"/>
    <property type="match status" value="1"/>
</dbReference>
<dbReference type="Pfam" id="PF24883">
    <property type="entry name" value="NPHP3_N"/>
    <property type="match status" value="1"/>
</dbReference>
<dbReference type="EMBL" id="MU151542">
    <property type="protein sequence ID" value="KAF9442937.1"/>
    <property type="molecule type" value="Genomic_DNA"/>
</dbReference>
<comment type="caution">
    <text evidence="4">The sequence shown here is derived from an EMBL/GenBank/DDBJ whole genome shotgun (WGS) entry which is preliminary data.</text>
</comment>
<evidence type="ECO:0000259" key="3">
    <source>
        <dbReference type="PROSITE" id="PS50837"/>
    </source>
</evidence>
<dbReference type="OrthoDB" id="163438at2759"/>
<feature type="signal peptide" evidence="2">
    <location>
        <begin position="1"/>
        <end position="25"/>
    </location>
</feature>
<evidence type="ECO:0000256" key="2">
    <source>
        <dbReference type="SAM" id="SignalP"/>
    </source>
</evidence>
<proteinExistence type="predicted"/>
<dbReference type="PROSITE" id="PS50837">
    <property type="entry name" value="NACHT"/>
    <property type="match status" value="1"/>
</dbReference>
<keyword evidence="5" id="KW-1185">Reference proteome</keyword>
<dbReference type="InterPro" id="IPR056884">
    <property type="entry name" value="NPHP3-like_N"/>
</dbReference>
<dbReference type="PANTHER" id="PTHR10039:SF14">
    <property type="entry name" value="NACHT DOMAIN-CONTAINING PROTEIN"/>
    <property type="match status" value="1"/>
</dbReference>
<dbReference type="Gene3D" id="3.40.50.300">
    <property type="entry name" value="P-loop containing nucleotide triphosphate hydrolases"/>
    <property type="match status" value="1"/>
</dbReference>
<organism evidence="4 5">
    <name type="scientific">Macrolepiota fuliginosa MF-IS2</name>
    <dbReference type="NCBI Taxonomy" id="1400762"/>
    <lineage>
        <taxon>Eukaryota</taxon>
        <taxon>Fungi</taxon>
        <taxon>Dikarya</taxon>
        <taxon>Basidiomycota</taxon>
        <taxon>Agaricomycotina</taxon>
        <taxon>Agaricomycetes</taxon>
        <taxon>Agaricomycetidae</taxon>
        <taxon>Agaricales</taxon>
        <taxon>Agaricineae</taxon>
        <taxon>Agaricaceae</taxon>
        <taxon>Macrolepiota</taxon>
    </lineage>
</organism>
<name>A0A9P5X275_9AGAR</name>
<keyword evidence="1" id="KW-0677">Repeat</keyword>
<feature type="domain" description="NACHT" evidence="3">
    <location>
        <begin position="166"/>
        <end position="317"/>
    </location>
</feature>
<evidence type="ECO:0000256" key="1">
    <source>
        <dbReference type="ARBA" id="ARBA00022737"/>
    </source>
</evidence>
<dbReference type="SUPFAM" id="SSF52540">
    <property type="entry name" value="P-loop containing nucleoside triphosphate hydrolases"/>
    <property type="match status" value="1"/>
</dbReference>
<accession>A0A9P5X275</accession>
<reference evidence="4" key="1">
    <citation type="submission" date="2020-11" db="EMBL/GenBank/DDBJ databases">
        <authorList>
            <consortium name="DOE Joint Genome Institute"/>
            <person name="Ahrendt S."/>
            <person name="Riley R."/>
            <person name="Andreopoulos W."/>
            <person name="Labutti K."/>
            <person name="Pangilinan J."/>
            <person name="Ruiz-Duenas F.J."/>
            <person name="Barrasa J.M."/>
            <person name="Sanchez-Garcia M."/>
            <person name="Camarero S."/>
            <person name="Miyauchi S."/>
            <person name="Serrano A."/>
            <person name="Linde D."/>
            <person name="Babiker R."/>
            <person name="Drula E."/>
            <person name="Ayuso-Fernandez I."/>
            <person name="Pacheco R."/>
            <person name="Padilla G."/>
            <person name="Ferreira P."/>
            <person name="Barriuso J."/>
            <person name="Kellner H."/>
            <person name="Castanera R."/>
            <person name="Alfaro M."/>
            <person name="Ramirez L."/>
            <person name="Pisabarro A.G."/>
            <person name="Kuo A."/>
            <person name="Tritt A."/>
            <person name="Lipzen A."/>
            <person name="He G."/>
            <person name="Yan M."/>
            <person name="Ng V."/>
            <person name="Cullen D."/>
            <person name="Martin F."/>
            <person name="Rosso M.-N."/>
            <person name="Henrissat B."/>
            <person name="Hibbett D."/>
            <person name="Martinez A.T."/>
            <person name="Grigoriev I.V."/>
        </authorList>
    </citation>
    <scope>NUCLEOTIDE SEQUENCE</scope>
    <source>
        <strain evidence="4">MF-IS2</strain>
    </source>
</reference>
<evidence type="ECO:0000313" key="5">
    <source>
        <dbReference type="Proteomes" id="UP000807342"/>
    </source>
</evidence>
<protein>
    <recommendedName>
        <fullName evidence="3">NACHT domain-containing protein</fullName>
    </recommendedName>
</protein>
<feature type="chain" id="PRO_5040194394" description="NACHT domain-containing protein" evidence="2">
    <location>
        <begin position="26"/>
        <end position="781"/>
    </location>
</feature>
<keyword evidence="2" id="KW-0732">Signal</keyword>
<dbReference type="InterPro" id="IPR027417">
    <property type="entry name" value="P-loop_NTPase"/>
</dbReference>
<sequence length="781" mass="88459">MPKDIILQRRAFLLLILFITQYIDSHTVPTASRPPASSSPFMYLNHYPAVPSNEAKLTNNQITTNPTTVESSSRILPAGSSGDVTNNAMAHTDFFSGAHHFTIYKPTITEGDNATESQSMKLLAEHVIVGAEFDSSDHRPGCHPETRRGITHSIRSWMHDLGRKYKILWLRGPAGVGKSAILQTIAETEADSPTSILGATLFFSRPNSRDNPQCVFISIAYRLAVRYPPYRQYIAKLLSIDPRLVEKSMREQFKAFIVRPFVEERVMDNLHGTVMILLDGLDECNGEEAQCEIILLIGKFVLQYPTSPLIWLIASRPEPHIQDTFSEEELQLSYGEVQVLVDSDEARSDVQKYLRDNFMNIRKKHRRSIPSSLQQWPSESNLSVIATRSSGLFIFPTVLIRFIGDTAYADPDSRLKTVLEVIESTSSSVGGQNPFATLDVLYTRILSEVPCDVLSTTLSLLAMYAIGFNFPHFAWNCSWLGVTQGRAYGALQRLHSVLNVPEPQNAFNERIQAFHASFYDYLLSPSRSGPFCVIAPEIMQHHILRWIHILLESHSVETSDVDMTRIGLSWPIGNEKYRLLTQRRIFNRSLDFLTRILNEFVNDSIQNEFSRLAAFFEDLDFWEMANYVHPLDMLMFPESVFATNFEQWGVLKTVPLQSLNFNDIQFDLDPKIYRYRERGSSLRVGWGSGRRGGAIPVFERIFHDAMIVNSQSQASEDYEFTSRSGGSTCRADLEKNLTAWTDMAPSHPIIMFGRGQKSCACFQFNVPGELWVLTLPCVQSS</sequence>
<dbReference type="InterPro" id="IPR007111">
    <property type="entry name" value="NACHT_NTPase"/>
</dbReference>
<dbReference type="Proteomes" id="UP000807342">
    <property type="component" value="Unassembled WGS sequence"/>
</dbReference>
<gene>
    <name evidence="4" type="ORF">P691DRAFT_779149</name>
</gene>